<feature type="domain" description="M23ase beta-sheet core" evidence="4">
    <location>
        <begin position="308"/>
        <end position="409"/>
    </location>
</feature>
<comment type="caution">
    <text evidence="5">The sequence shown here is derived from an EMBL/GenBank/DDBJ whole genome shotgun (WGS) entry which is preliminary data.</text>
</comment>
<feature type="coiled-coil region" evidence="2">
    <location>
        <begin position="171"/>
        <end position="261"/>
    </location>
</feature>
<keyword evidence="2" id="KW-0175">Coiled coil</keyword>
<protein>
    <recommendedName>
        <fullName evidence="4">M23ase beta-sheet core domain-containing protein</fullName>
    </recommendedName>
</protein>
<gene>
    <name evidence="5" type="ORF">A2227_05140</name>
</gene>
<feature type="signal peptide" evidence="3">
    <location>
        <begin position="1"/>
        <end position="21"/>
    </location>
</feature>
<name>A0A1F5SMP2_9BACT</name>
<evidence type="ECO:0000313" key="5">
    <source>
        <dbReference type="EMBL" id="OGF27962.1"/>
    </source>
</evidence>
<dbReference type="InterPro" id="IPR011055">
    <property type="entry name" value="Dup_hybrid_motif"/>
</dbReference>
<dbReference type="InterPro" id="IPR050570">
    <property type="entry name" value="Cell_wall_metabolism_enzyme"/>
</dbReference>
<accession>A0A1F5SMP2</accession>
<evidence type="ECO:0000259" key="4">
    <source>
        <dbReference type="Pfam" id="PF01551"/>
    </source>
</evidence>
<dbReference type="InterPro" id="IPR016047">
    <property type="entry name" value="M23ase_b-sheet_dom"/>
</dbReference>
<evidence type="ECO:0000256" key="2">
    <source>
        <dbReference type="SAM" id="Coils"/>
    </source>
</evidence>
<dbReference type="STRING" id="1797994.A2227_05140"/>
<dbReference type="Gene3D" id="6.10.250.3150">
    <property type="match status" value="1"/>
</dbReference>
<evidence type="ECO:0000256" key="3">
    <source>
        <dbReference type="SAM" id="SignalP"/>
    </source>
</evidence>
<dbReference type="PANTHER" id="PTHR21666:SF289">
    <property type="entry name" value="L-ALA--D-GLU ENDOPEPTIDASE"/>
    <property type="match status" value="1"/>
</dbReference>
<dbReference type="PANTHER" id="PTHR21666">
    <property type="entry name" value="PEPTIDASE-RELATED"/>
    <property type="match status" value="1"/>
</dbReference>
<proteinExistence type="predicted"/>
<dbReference type="SUPFAM" id="SSF51261">
    <property type="entry name" value="Duplicated hybrid motif"/>
    <property type="match status" value="1"/>
</dbReference>
<feature type="chain" id="PRO_5009521271" description="M23ase beta-sheet core domain-containing protein" evidence="3">
    <location>
        <begin position="22"/>
        <end position="414"/>
    </location>
</feature>
<dbReference type="Pfam" id="PF01551">
    <property type="entry name" value="Peptidase_M23"/>
    <property type="match status" value="1"/>
</dbReference>
<dbReference type="AlphaFoldDB" id="A0A1F5SMP2"/>
<keyword evidence="1 3" id="KW-0732">Signal</keyword>
<dbReference type="CDD" id="cd12797">
    <property type="entry name" value="M23_peptidase"/>
    <property type="match status" value="1"/>
</dbReference>
<feature type="coiled-coil region" evidence="2">
    <location>
        <begin position="34"/>
        <end position="124"/>
    </location>
</feature>
<dbReference type="GO" id="GO:0004222">
    <property type="term" value="F:metalloendopeptidase activity"/>
    <property type="evidence" value="ECO:0007669"/>
    <property type="project" value="TreeGrafter"/>
</dbReference>
<reference evidence="5 6" key="1">
    <citation type="journal article" date="2016" name="Nat. Commun.">
        <title>Thousands of microbial genomes shed light on interconnected biogeochemical processes in an aquifer system.</title>
        <authorList>
            <person name="Anantharaman K."/>
            <person name="Brown C.T."/>
            <person name="Hug L.A."/>
            <person name="Sharon I."/>
            <person name="Castelle C.J."/>
            <person name="Probst A.J."/>
            <person name="Thomas B.C."/>
            <person name="Singh A."/>
            <person name="Wilkins M.J."/>
            <person name="Karaoz U."/>
            <person name="Brodie E.L."/>
            <person name="Williams K.H."/>
            <person name="Hubbard S.S."/>
            <person name="Banfield J.F."/>
        </authorList>
    </citation>
    <scope>NUCLEOTIDE SEQUENCE [LARGE SCALE GENOMIC DNA]</scope>
</reference>
<dbReference type="EMBL" id="MFGB01000005">
    <property type="protein sequence ID" value="OGF27962.1"/>
    <property type="molecule type" value="Genomic_DNA"/>
</dbReference>
<dbReference type="Proteomes" id="UP000178367">
    <property type="component" value="Unassembled WGS sequence"/>
</dbReference>
<sequence length="414" mass="46401">MKKTIKLAFLLLAILACLNSADFIMGATLNYGDAEMINKEIKDINNDIQDNKSQINKIQELQKKYSDEIKKKQSEKVSLNNQLSIMDNRLAKSELDIELVETEIERTKLEIKKTDIEIESKSEEIETEKTHIANIIRLMHKSDRVSTLEILLLNDSLSDFLTQVKYLEDMNESVSDGLDILEKLKRQLESEKRGLDSQNKELAKLRDDLINKKKQLESEKESKALVLTQVKSSEQEYQRLLAQAKKEQEEVAAEIASMEKLVRAKIAKLQGNDKLEFNDNGFIWPVPKNVVTAYFHDPDYPFRNIFEHPAIDIRAAQGSTLKAAASGYVARIKTGGATGYGYIMLIHGDGLSTVYGHVSKIYVAEDEYVVQGQAIGLSGGLPGTPGAGPLTTGPHLHFEVRLNGIPVDPLSYLP</sequence>
<organism evidence="5 6">
    <name type="scientific">Candidatus Falkowbacteria bacterium RIFOXYA2_FULL_47_19</name>
    <dbReference type="NCBI Taxonomy" id="1797994"/>
    <lineage>
        <taxon>Bacteria</taxon>
        <taxon>Candidatus Falkowiibacteriota</taxon>
    </lineage>
</organism>
<evidence type="ECO:0000313" key="6">
    <source>
        <dbReference type="Proteomes" id="UP000178367"/>
    </source>
</evidence>
<dbReference type="Gene3D" id="2.70.70.10">
    <property type="entry name" value="Glucose Permease (Domain IIA)"/>
    <property type="match status" value="1"/>
</dbReference>
<dbReference type="PROSITE" id="PS51257">
    <property type="entry name" value="PROKAR_LIPOPROTEIN"/>
    <property type="match status" value="1"/>
</dbReference>
<evidence type="ECO:0000256" key="1">
    <source>
        <dbReference type="ARBA" id="ARBA00022729"/>
    </source>
</evidence>